<gene>
    <name evidence="2" type="ORF">CEXT_569001</name>
</gene>
<feature type="compositionally biased region" description="Low complexity" evidence="1">
    <location>
        <begin position="140"/>
        <end position="159"/>
    </location>
</feature>
<evidence type="ECO:0000256" key="1">
    <source>
        <dbReference type="SAM" id="MobiDB-lite"/>
    </source>
</evidence>
<dbReference type="Proteomes" id="UP001054945">
    <property type="component" value="Unassembled WGS sequence"/>
</dbReference>
<protein>
    <submittedName>
        <fullName evidence="2">Uncharacterized protein</fullName>
    </submittedName>
</protein>
<dbReference type="EMBL" id="BPLR01001398">
    <property type="protein sequence ID" value="GIZ02127.1"/>
    <property type="molecule type" value="Genomic_DNA"/>
</dbReference>
<comment type="caution">
    <text evidence="2">The sequence shown here is derived from an EMBL/GenBank/DDBJ whole genome shotgun (WGS) entry which is preliminary data.</text>
</comment>
<dbReference type="AlphaFoldDB" id="A0AAV4Y4H2"/>
<reference evidence="2 3" key="1">
    <citation type="submission" date="2021-06" db="EMBL/GenBank/DDBJ databases">
        <title>Caerostris extrusa draft genome.</title>
        <authorList>
            <person name="Kono N."/>
            <person name="Arakawa K."/>
        </authorList>
    </citation>
    <scope>NUCLEOTIDE SEQUENCE [LARGE SCALE GENOMIC DNA]</scope>
</reference>
<keyword evidence="3" id="KW-1185">Reference proteome</keyword>
<proteinExistence type="predicted"/>
<feature type="compositionally biased region" description="Basic residues" evidence="1">
    <location>
        <begin position="96"/>
        <end position="107"/>
    </location>
</feature>
<name>A0AAV4Y4H2_CAEEX</name>
<accession>A0AAV4Y4H2</accession>
<feature type="region of interest" description="Disordered" evidence="1">
    <location>
        <begin position="95"/>
        <end position="162"/>
    </location>
</feature>
<evidence type="ECO:0000313" key="2">
    <source>
        <dbReference type="EMBL" id="GIZ02127.1"/>
    </source>
</evidence>
<feature type="compositionally biased region" description="Basic residues" evidence="1">
    <location>
        <begin position="126"/>
        <end position="136"/>
    </location>
</feature>
<organism evidence="2 3">
    <name type="scientific">Caerostris extrusa</name>
    <name type="common">Bark spider</name>
    <name type="synonym">Caerostris bankana</name>
    <dbReference type="NCBI Taxonomy" id="172846"/>
    <lineage>
        <taxon>Eukaryota</taxon>
        <taxon>Metazoa</taxon>
        <taxon>Ecdysozoa</taxon>
        <taxon>Arthropoda</taxon>
        <taxon>Chelicerata</taxon>
        <taxon>Arachnida</taxon>
        <taxon>Araneae</taxon>
        <taxon>Araneomorphae</taxon>
        <taxon>Entelegynae</taxon>
        <taxon>Araneoidea</taxon>
        <taxon>Araneidae</taxon>
        <taxon>Caerostris</taxon>
    </lineage>
</organism>
<sequence length="304" mass="33915">MALSPAEKIADCWKLQFELNPNTSHSFTNNLIASETEKYFNCPHINYIQNVTATEVIKFIKSLNPKKASGIDNINANMIRFLPNKYLLVHSVRNTQHSRAHKARKGRTNATKAKKTDTDSDGFKLPPKHLTRKHPRGAATPVSTTPISISTNPKPNPTDLADDPVPPAPLARRPRIPPFFVQEIKRTPATSQPHRTQPSPCRVTEQSYANVVQPTPKVQRPHQAERANTIPAPPPTNPSAPLDANAISLFHALLPLMQDVNINFTILLQAVKNALPELKVTNDFNEKAIVLLAHYHELLRLKIQ</sequence>
<evidence type="ECO:0000313" key="3">
    <source>
        <dbReference type="Proteomes" id="UP001054945"/>
    </source>
</evidence>